<organism evidence="8 9">
    <name type="scientific">Olea europaea subsp. europaea</name>
    <dbReference type="NCBI Taxonomy" id="158383"/>
    <lineage>
        <taxon>Eukaryota</taxon>
        <taxon>Viridiplantae</taxon>
        <taxon>Streptophyta</taxon>
        <taxon>Embryophyta</taxon>
        <taxon>Tracheophyta</taxon>
        <taxon>Spermatophyta</taxon>
        <taxon>Magnoliopsida</taxon>
        <taxon>eudicotyledons</taxon>
        <taxon>Gunneridae</taxon>
        <taxon>Pentapetalae</taxon>
        <taxon>asterids</taxon>
        <taxon>lamiids</taxon>
        <taxon>Lamiales</taxon>
        <taxon>Oleaceae</taxon>
        <taxon>Oleeae</taxon>
        <taxon>Olea</taxon>
    </lineage>
</organism>
<accession>A0A8S0RPV0</accession>
<dbReference type="InterPro" id="IPR016461">
    <property type="entry name" value="COMT-like"/>
</dbReference>
<dbReference type="InterPro" id="IPR001077">
    <property type="entry name" value="COMT_C"/>
</dbReference>
<proteinExistence type="inferred from homology"/>
<dbReference type="Gramene" id="OE9A037235T2">
    <property type="protein sequence ID" value="OE9A037235C2"/>
    <property type="gene ID" value="OE9A037235"/>
</dbReference>
<sequence length="360" mass="40783">MPLPKVEVQFSELLRAQSHVWNHIFSFINSISLKSAIQLGIPDIILKHGKPMTLPELVDILRINKAKAHGVYRLMRILIHSGFFIEEKISQNEEKKGYWLTPASRLLLKEEPFSLAPLLLVVLDPILTEPWHYVAEWLKDDHPTPFSTLHGRSFWAYAGQDPKLNHLFNNAMANDSRLITSVVIRDCKHVFEGLNSIVDVAGGTGTMAKAIAETFPNLKCTVLDLPHVVAGLKGTKNLCYVGGDMFETIPNADAILLKWILHDWSDEECIKILKKCKEAIPSKEEGGKLIIIDMVVVDNQKEEEEIIESQLFFDMMMMVAVGGIEREEREWMKLLKASGFSHYKIINKLGSRSLIEVYPS</sequence>
<dbReference type="InterPro" id="IPR029063">
    <property type="entry name" value="SAM-dependent_MTases_sf"/>
</dbReference>
<evidence type="ECO:0000313" key="8">
    <source>
        <dbReference type="EMBL" id="CAA2981458.1"/>
    </source>
</evidence>
<dbReference type="GO" id="GO:0032259">
    <property type="term" value="P:methylation"/>
    <property type="evidence" value="ECO:0007669"/>
    <property type="project" value="UniProtKB-KW"/>
</dbReference>
<dbReference type="Gene3D" id="3.40.50.150">
    <property type="entry name" value="Vaccinia Virus protein VP39"/>
    <property type="match status" value="1"/>
</dbReference>
<evidence type="ECO:0000256" key="4">
    <source>
        <dbReference type="ARBA" id="ARBA00034481"/>
    </source>
</evidence>
<dbReference type="Pfam" id="PF08100">
    <property type="entry name" value="Dimerisation"/>
    <property type="match status" value="1"/>
</dbReference>
<dbReference type="Proteomes" id="UP000594638">
    <property type="component" value="Unassembled WGS sequence"/>
</dbReference>
<dbReference type="GO" id="GO:0008171">
    <property type="term" value="F:O-methyltransferase activity"/>
    <property type="evidence" value="ECO:0007669"/>
    <property type="project" value="InterPro"/>
</dbReference>
<dbReference type="PANTHER" id="PTHR11746">
    <property type="entry name" value="O-METHYLTRANSFERASE"/>
    <property type="match status" value="1"/>
</dbReference>
<keyword evidence="1" id="KW-0489">Methyltransferase</keyword>
<dbReference type="InterPro" id="IPR036388">
    <property type="entry name" value="WH-like_DNA-bd_sf"/>
</dbReference>
<feature type="active site" description="Proton acceptor" evidence="5">
    <location>
        <position position="262"/>
    </location>
</feature>
<dbReference type="FunFam" id="1.10.10.10:FF:000213">
    <property type="entry name" value="Coniferyl alcohol 9-O-methyltransferase"/>
    <property type="match status" value="1"/>
</dbReference>
<dbReference type="AlphaFoldDB" id="A0A8S0RPV0"/>
<dbReference type="PROSITE" id="PS51683">
    <property type="entry name" value="SAM_OMT_II"/>
    <property type="match status" value="1"/>
</dbReference>
<evidence type="ECO:0000256" key="5">
    <source>
        <dbReference type="PIRSR" id="PIRSR005739-1"/>
    </source>
</evidence>
<comment type="similarity">
    <text evidence="4">Belongs to the class I-like SAM-binding methyltransferase superfamily. Cation-independent O-methyltransferase family. COMT subfamily.</text>
</comment>
<name>A0A8S0RPV0_OLEEU</name>
<dbReference type="SUPFAM" id="SSF53335">
    <property type="entry name" value="S-adenosyl-L-methionine-dependent methyltransferases"/>
    <property type="match status" value="1"/>
</dbReference>
<keyword evidence="3" id="KW-0949">S-adenosyl-L-methionine</keyword>
<dbReference type="OrthoDB" id="2410195at2759"/>
<reference evidence="8 9" key="1">
    <citation type="submission" date="2019-12" db="EMBL/GenBank/DDBJ databases">
        <authorList>
            <person name="Alioto T."/>
            <person name="Alioto T."/>
            <person name="Gomez Garrido J."/>
        </authorList>
    </citation>
    <scope>NUCLEOTIDE SEQUENCE [LARGE SCALE GENOMIC DNA]</scope>
</reference>
<evidence type="ECO:0000313" key="9">
    <source>
        <dbReference type="Proteomes" id="UP000594638"/>
    </source>
</evidence>
<dbReference type="GO" id="GO:0046983">
    <property type="term" value="F:protein dimerization activity"/>
    <property type="evidence" value="ECO:0007669"/>
    <property type="project" value="InterPro"/>
</dbReference>
<evidence type="ECO:0000256" key="2">
    <source>
        <dbReference type="ARBA" id="ARBA00022679"/>
    </source>
</evidence>
<dbReference type="Gene3D" id="1.10.10.10">
    <property type="entry name" value="Winged helix-like DNA-binding domain superfamily/Winged helix DNA-binding domain"/>
    <property type="match status" value="1"/>
</dbReference>
<comment type="caution">
    <text evidence="8">The sequence shown here is derived from an EMBL/GenBank/DDBJ whole genome shotgun (WGS) entry which is preliminary data.</text>
</comment>
<gene>
    <name evidence="8" type="ORF">OLEA9_A037235</name>
</gene>
<dbReference type="InterPro" id="IPR012967">
    <property type="entry name" value="COMT_dimerisation"/>
</dbReference>
<dbReference type="Pfam" id="PF00891">
    <property type="entry name" value="Methyltransf_2"/>
    <property type="match status" value="1"/>
</dbReference>
<feature type="domain" description="O-methyltransferase dimerisation" evidence="7">
    <location>
        <begin position="21"/>
        <end position="109"/>
    </location>
</feature>
<evidence type="ECO:0000256" key="3">
    <source>
        <dbReference type="ARBA" id="ARBA00022691"/>
    </source>
</evidence>
<evidence type="ECO:0000256" key="1">
    <source>
        <dbReference type="ARBA" id="ARBA00022603"/>
    </source>
</evidence>
<dbReference type="SUPFAM" id="SSF46785">
    <property type="entry name" value="Winged helix' DNA-binding domain"/>
    <property type="match status" value="1"/>
</dbReference>
<dbReference type="InterPro" id="IPR036390">
    <property type="entry name" value="WH_DNA-bd_sf"/>
</dbReference>
<dbReference type="FunFam" id="3.40.50.150:FF:000057">
    <property type="entry name" value="O-methyltransferase ZRP4"/>
    <property type="match status" value="1"/>
</dbReference>
<dbReference type="PIRSF" id="PIRSF005739">
    <property type="entry name" value="O-mtase"/>
    <property type="match status" value="1"/>
</dbReference>
<evidence type="ECO:0000259" key="6">
    <source>
        <dbReference type="Pfam" id="PF00891"/>
    </source>
</evidence>
<feature type="domain" description="O-methyltransferase C-terminal" evidence="6">
    <location>
        <begin position="131"/>
        <end position="341"/>
    </location>
</feature>
<keyword evidence="2" id="KW-0808">Transferase</keyword>
<dbReference type="GO" id="GO:0008757">
    <property type="term" value="F:S-adenosylmethionine-dependent methyltransferase activity"/>
    <property type="evidence" value="ECO:0007669"/>
    <property type="project" value="UniProtKB-ARBA"/>
</dbReference>
<evidence type="ECO:0000259" key="7">
    <source>
        <dbReference type="Pfam" id="PF08100"/>
    </source>
</evidence>
<keyword evidence="9" id="KW-1185">Reference proteome</keyword>
<dbReference type="EMBL" id="CACTIH010003672">
    <property type="protein sequence ID" value="CAA2981458.1"/>
    <property type="molecule type" value="Genomic_DNA"/>
</dbReference>
<protein>
    <submittedName>
        <fullName evidence="8">Trans-resveratrol di-O-methyltransferase-like</fullName>
    </submittedName>
</protein>